<dbReference type="InterPro" id="IPR036770">
    <property type="entry name" value="Ankyrin_rpt-contain_sf"/>
</dbReference>
<keyword evidence="3" id="KW-1133">Transmembrane helix</keyword>
<dbReference type="Pfam" id="PF00023">
    <property type="entry name" value="Ank"/>
    <property type="match status" value="1"/>
</dbReference>
<dbReference type="CDD" id="cd20070">
    <property type="entry name" value="5TM_YidC_Alb3"/>
    <property type="match status" value="1"/>
</dbReference>
<organism evidence="8 9">
    <name type="scientific">Symbiodinium natans</name>
    <dbReference type="NCBI Taxonomy" id="878477"/>
    <lineage>
        <taxon>Eukaryota</taxon>
        <taxon>Sar</taxon>
        <taxon>Alveolata</taxon>
        <taxon>Dinophyceae</taxon>
        <taxon>Suessiales</taxon>
        <taxon>Symbiodiniaceae</taxon>
        <taxon>Symbiodinium</taxon>
    </lineage>
</organism>
<gene>
    <name evidence="8" type="primary">ALB3.2</name>
    <name evidence="8" type="ORF">SNAT2548_LOCUS6844</name>
</gene>
<keyword evidence="2 6" id="KW-0812">Transmembrane</keyword>
<dbReference type="AlphaFoldDB" id="A0A812JTX7"/>
<dbReference type="InterPro" id="IPR002110">
    <property type="entry name" value="Ankyrin_rpt"/>
</dbReference>
<comment type="similarity">
    <text evidence="6">Belongs to the OXA1/ALB3/YidC family.</text>
</comment>
<dbReference type="OrthoDB" id="2148490at2759"/>
<evidence type="ECO:0000256" key="4">
    <source>
        <dbReference type="ARBA" id="ARBA00023136"/>
    </source>
</evidence>
<dbReference type="GO" id="GO:0051205">
    <property type="term" value="P:protein insertion into membrane"/>
    <property type="evidence" value="ECO:0007669"/>
    <property type="project" value="TreeGrafter"/>
</dbReference>
<dbReference type="GO" id="GO:0016020">
    <property type="term" value="C:membrane"/>
    <property type="evidence" value="ECO:0007669"/>
    <property type="project" value="UniProtKB-SubCell"/>
</dbReference>
<dbReference type="Pfam" id="PF12796">
    <property type="entry name" value="Ank_2"/>
    <property type="match status" value="1"/>
</dbReference>
<dbReference type="InterPro" id="IPR047196">
    <property type="entry name" value="YidC_ALB_C"/>
</dbReference>
<dbReference type="EMBL" id="CAJNDS010000464">
    <property type="protein sequence ID" value="CAE7208836.1"/>
    <property type="molecule type" value="Genomic_DNA"/>
</dbReference>
<dbReference type="PROSITE" id="PS50297">
    <property type="entry name" value="ANK_REP_REGION"/>
    <property type="match status" value="1"/>
</dbReference>
<dbReference type="InterPro" id="IPR001708">
    <property type="entry name" value="YidC/ALB3/OXA1/COX18"/>
</dbReference>
<dbReference type="SMART" id="SM00248">
    <property type="entry name" value="ANK"/>
    <property type="match status" value="2"/>
</dbReference>
<name>A0A812JTX7_9DINO</name>
<evidence type="ECO:0000256" key="3">
    <source>
        <dbReference type="ARBA" id="ARBA00022989"/>
    </source>
</evidence>
<evidence type="ECO:0000256" key="2">
    <source>
        <dbReference type="ARBA" id="ARBA00022692"/>
    </source>
</evidence>
<evidence type="ECO:0000256" key="6">
    <source>
        <dbReference type="RuleBase" id="RU003945"/>
    </source>
</evidence>
<evidence type="ECO:0000256" key="1">
    <source>
        <dbReference type="ARBA" id="ARBA00004141"/>
    </source>
</evidence>
<dbReference type="PANTHER" id="PTHR12428">
    <property type="entry name" value="OXA1"/>
    <property type="match status" value="1"/>
</dbReference>
<comment type="subcellular location">
    <subcellularLocation>
        <location evidence="1 6">Membrane</location>
        <topology evidence="1 6">Multi-pass membrane protein</topology>
    </subcellularLocation>
</comment>
<dbReference type="GO" id="GO:0032977">
    <property type="term" value="F:membrane insertase activity"/>
    <property type="evidence" value="ECO:0007669"/>
    <property type="project" value="InterPro"/>
</dbReference>
<proteinExistence type="inferred from homology"/>
<keyword evidence="4" id="KW-0472">Membrane</keyword>
<dbReference type="Pfam" id="PF02096">
    <property type="entry name" value="60KD_IMP"/>
    <property type="match status" value="1"/>
</dbReference>
<dbReference type="NCBIfam" id="TIGR03592">
    <property type="entry name" value="yidC_oxa1_cterm"/>
    <property type="match status" value="1"/>
</dbReference>
<dbReference type="Gene3D" id="1.25.40.20">
    <property type="entry name" value="Ankyrin repeat-containing domain"/>
    <property type="match status" value="1"/>
</dbReference>
<evidence type="ECO:0000256" key="5">
    <source>
        <dbReference type="PROSITE-ProRule" id="PRU00023"/>
    </source>
</evidence>
<evidence type="ECO:0000259" key="7">
    <source>
        <dbReference type="Pfam" id="PF02096"/>
    </source>
</evidence>
<accession>A0A812JTX7</accession>
<protein>
    <submittedName>
        <fullName evidence="8">ALB3.2 protein</fullName>
    </submittedName>
</protein>
<sequence>MELSEAFVAPAAARAAATHHATHHAPRVATGTAVPRHGATLSAAAAVAAVGVLSNQMRRHRPKLLKRRLAKVTKAAVPPESIDLLHPHVWSGLEEQSTQLLQHFAHLTEGFQQAGDHAGTPKEEALSTAVQQLTEIFSEAAGRLAHEIVPPAYAADAKPIELDPNVTYLYGADGNVLVDPMNNKPLPDDWWNGFIGFQSDIIKQVDQTLRDNGVEQAFGWTIVAYTAFIKLAFFPLQQGQLKSTSMMQLLSPKVKEIQEKYKDDPDTQQRLLGQLYGVMDVNPLGGCLPVFLQLPIFWSLYGVWRRLAAEKFPHYTEGWLWVPSLAQPNPDFQFKYDWLLQFEDGKPAMGWENYLSYLVFPVLLVGFTVFQQQQAQSSRPKTGNEDDPSNLVMQVLPWISVYFIGSLSLQLPQAVSVYYSMNTALSVLQTSAVKFGLRQEIPGYEEFERTGKFPEGAFEDMVRSNTPAPKTLHEAALRGEVKYIEEMLADESVDINKWDEKNIAPLGYAVACGHLDAVKVLLKRGADVTLKDGQDNTMLHYAAGYGHMAVLQELLDASDKVWKDNDWCTLRNSRALNIVEK</sequence>
<evidence type="ECO:0000313" key="8">
    <source>
        <dbReference type="EMBL" id="CAE7208836.1"/>
    </source>
</evidence>
<keyword evidence="5" id="KW-0040">ANK repeat</keyword>
<dbReference type="Proteomes" id="UP000604046">
    <property type="component" value="Unassembled WGS sequence"/>
</dbReference>
<dbReference type="PROSITE" id="PS50088">
    <property type="entry name" value="ANK_REPEAT"/>
    <property type="match status" value="1"/>
</dbReference>
<feature type="domain" description="Membrane insertase YidC/Oxa/ALB C-terminal" evidence="7">
    <location>
        <begin position="218"/>
        <end position="433"/>
    </location>
</feature>
<dbReference type="InterPro" id="IPR028055">
    <property type="entry name" value="YidC/Oxa/ALB_C"/>
</dbReference>
<feature type="repeat" description="ANK" evidence="5">
    <location>
        <begin position="501"/>
        <end position="533"/>
    </location>
</feature>
<comment type="caution">
    <text evidence="8">The sequence shown here is derived from an EMBL/GenBank/DDBJ whole genome shotgun (WGS) entry which is preliminary data.</text>
</comment>
<dbReference type="PANTHER" id="PTHR12428:SF14">
    <property type="entry name" value="ALBINO3-LIKE PROTEIN 1, CHLOROPLASTIC"/>
    <property type="match status" value="1"/>
</dbReference>
<keyword evidence="9" id="KW-1185">Reference proteome</keyword>
<dbReference type="SUPFAM" id="SSF48403">
    <property type="entry name" value="Ankyrin repeat"/>
    <property type="match status" value="1"/>
</dbReference>
<reference evidence="8" key="1">
    <citation type="submission" date="2021-02" db="EMBL/GenBank/DDBJ databases">
        <authorList>
            <person name="Dougan E. K."/>
            <person name="Rhodes N."/>
            <person name="Thang M."/>
            <person name="Chan C."/>
        </authorList>
    </citation>
    <scope>NUCLEOTIDE SEQUENCE</scope>
</reference>
<evidence type="ECO:0000313" key="9">
    <source>
        <dbReference type="Proteomes" id="UP000604046"/>
    </source>
</evidence>